<evidence type="ECO:0000313" key="11">
    <source>
        <dbReference type="Proteomes" id="UP000016462"/>
    </source>
</evidence>
<evidence type="ECO:0000313" key="10">
    <source>
        <dbReference type="EMBL" id="ERG63881.1"/>
    </source>
</evidence>
<comment type="catalytic activity">
    <reaction evidence="8">
        <text>apo-[ACP] + CoA = holo-[ACP] + adenosine 3',5'-bisphosphate + H(+)</text>
        <dbReference type="Rhea" id="RHEA:12068"/>
        <dbReference type="Rhea" id="RHEA-COMP:9685"/>
        <dbReference type="Rhea" id="RHEA-COMP:9690"/>
        <dbReference type="ChEBI" id="CHEBI:15378"/>
        <dbReference type="ChEBI" id="CHEBI:29999"/>
        <dbReference type="ChEBI" id="CHEBI:57287"/>
        <dbReference type="ChEBI" id="CHEBI:58343"/>
        <dbReference type="ChEBI" id="CHEBI:64479"/>
        <dbReference type="EC" id="2.7.8.7"/>
    </reaction>
</comment>
<feature type="binding site" evidence="8">
    <location>
        <position position="56"/>
    </location>
    <ligand>
        <name>Mg(2+)</name>
        <dbReference type="ChEBI" id="CHEBI:18420"/>
    </ligand>
</feature>
<dbReference type="InterPro" id="IPR004568">
    <property type="entry name" value="Ppantetheine-prot_Trfase_dom"/>
</dbReference>
<evidence type="ECO:0000256" key="1">
    <source>
        <dbReference type="ARBA" id="ARBA00022516"/>
    </source>
</evidence>
<dbReference type="SUPFAM" id="SSF56214">
    <property type="entry name" value="4'-phosphopantetheinyl transferase"/>
    <property type="match status" value="1"/>
</dbReference>
<dbReference type="EC" id="2.7.8.7" evidence="8"/>
<evidence type="ECO:0000256" key="2">
    <source>
        <dbReference type="ARBA" id="ARBA00022679"/>
    </source>
</evidence>
<organism evidence="10 11">
    <name type="scientific">Agrococcus pavilionensis RW1</name>
    <dbReference type="NCBI Taxonomy" id="1330458"/>
    <lineage>
        <taxon>Bacteria</taxon>
        <taxon>Bacillati</taxon>
        <taxon>Actinomycetota</taxon>
        <taxon>Actinomycetes</taxon>
        <taxon>Micrococcales</taxon>
        <taxon>Microbacteriaceae</taxon>
        <taxon>Agrococcus</taxon>
    </lineage>
</organism>
<dbReference type="GO" id="GO:0000287">
    <property type="term" value="F:magnesium ion binding"/>
    <property type="evidence" value="ECO:0007669"/>
    <property type="project" value="UniProtKB-UniRule"/>
</dbReference>
<dbReference type="RefSeq" id="WP_021010844.1">
    <property type="nucleotide sequence ID" value="NZ_ASHR01000028.1"/>
</dbReference>
<gene>
    <name evidence="8" type="primary">acpS</name>
    <name evidence="10" type="ORF">L332_05265</name>
</gene>
<dbReference type="EMBL" id="ASHR01000028">
    <property type="protein sequence ID" value="ERG63881.1"/>
    <property type="molecule type" value="Genomic_DNA"/>
</dbReference>
<dbReference type="NCBIfam" id="TIGR00556">
    <property type="entry name" value="pantethn_trn"/>
    <property type="match status" value="1"/>
</dbReference>
<name>U1MPP4_9MICO</name>
<comment type="similarity">
    <text evidence="8">Belongs to the P-Pant transferase superfamily. AcpS family.</text>
</comment>
<keyword evidence="7 8" id="KW-0275">Fatty acid biosynthesis</keyword>
<dbReference type="HAMAP" id="MF_00101">
    <property type="entry name" value="AcpS"/>
    <property type="match status" value="1"/>
</dbReference>
<proteinExistence type="inferred from homology"/>
<dbReference type="Proteomes" id="UP000016462">
    <property type="component" value="Unassembled WGS sequence"/>
</dbReference>
<dbReference type="NCBIfam" id="NF000832">
    <property type="entry name" value="PRK00070.3-2"/>
    <property type="match status" value="1"/>
</dbReference>
<dbReference type="InterPro" id="IPR008278">
    <property type="entry name" value="4-PPantetheinyl_Trfase_dom"/>
</dbReference>
<feature type="binding site" evidence="8">
    <location>
        <position position="8"/>
    </location>
    <ligand>
        <name>Mg(2+)</name>
        <dbReference type="ChEBI" id="CHEBI:18420"/>
    </ligand>
</feature>
<evidence type="ECO:0000256" key="3">
    <source>
        <dbReference type="ARBA" id="ARBA00022723"/>
    </source>
</evidence>
<keyword evidence="6 8" id="KW-0443">Lipid metabolism</keyword>
<dbReference type="GO" id="GO:0005737">
    <property type="term" value="C:cytoplasm"/>
    <property type="evidence" value="ECO:0007669"/>
    <property type="project" value="UniProtKB-SubCell"/>
</dbReference>
<reference evidence="10 11" key="1">
    <citation type="journal article" date="2013" name="Genome Announc.">
        <title>First draft genome sequence from a member of the genus agrococcus, isolated from modern microbialites.</title>
        <authorList>
            <person name="White R.A.III."/>
            <person name="Grassa C.J."/>
            <person name="Suttle C.A."/>
        </authorList>
    </citation>
    <scope>NUCLEOTIDE SEQUENCE [LARGE SCALE GENOMIC DNA]</scope>
    <source>
        <strain evidence="10 11">RW1</strain>
    </source>
</reference>
<dbReference type="Gene3D" id="3.90.470.20">
    <property type="entry name" value="4'-phosphopantetheinyl transferase domain"/>
    <property type="match status" value="1"/>
</dbReference>
<comment type="cofactor">
    <cofactor evidence="8">
        <name>Mg(2+)</name>
        <dbReference type="ChEBI" id="CHEBI:18420"/>
    </cofactor>
</comment>
<dbReference type="GO" id="GO:0006633">
    <property type="term" value="P:fatty acid biosynthetic process"/>
    <property type="evidence" value="ECO:0007669"/>
    <property type="project" value="UniProtKB-UniRule"/>
</dbReference>
<keyword evidence="1 8" id="KW-0444">Lipid biosynthesis</keyword>
<keyword evidence="3 8" id="KW-0479">Metal-binding</keyword>
<keyword evidence="4 8" id="KW-0276">Fatty acid metabolism</keyword>
<keyword evidence="8" id="KW-0963">Cytoplasm</keyword>
<evidence type="ECO:0000256" key="5">
    <source>
        <dbReference type="ARBA" id="ARBA00022842"/>
    </source>
</evidence>
<keyword evidence="5 8" id="KW-0460">Magnesium</keyword>
<dbReference type="InterPro" id="IPR037143">
    <property type="entry name" value="4-PPantetheinyl_Trfase_dom_sf"/>
</dbReference>
<evidence type="ECO:0000259" key="9">
    <source>
        <dbReference type="Pfam" id="PF01648"/>
    </source>
</evidence>
<comment type="subcellular location">
    <subcellularLocation>
        <location evidence="8">Cytoplasm</location>
    </subcellularLocation>
</comment>
<dbReference type="NCBIfam" id="TIGR00516">
    <property type="entry name" value="acpS"/>
    <property type="match status" value="1"/>
</dbReference>
<evidence type="ECO:0000256" key="6">
    <source>
        <dbReference type="ARBA" id="ARBA00023098"/>
    </source>
</evidence>
<evidence type="ECO:0000256" key="8">
    <source>
        <dbReference type="HAMAP-Rule" id="MF_00101"/>
    </source>
</evidence>
<comment type="function">
    <text evidence="8">Transfers the 4'-phosphopantetheine moiety from coenzyme A to a Ser of acyl-carrier-protein.</text>
</comment>
<accession>U1MPP4</accession>
<dbReference type="OrthoDB" id="517356at2"/>
<comment type="caution">
    <text evidence="10">The sequence shown here is derived from an EMBL/GenBank/DDBJ whole genome shotgun (WGS) entry which is preliminary data.</text>
</comment>
<dbReference type="GO" id="GO:0008897">
    <property type="term" value="F:holo-[acyl-carrier-protein] synthase activity"/>
    <property type="evidence" value="ECO:0007669"/>
    <property type="project" value="UniProtKB-UniRule"/>
</dbReference>
<evidence type="ECO:0000256" key="4">
    <source>
        <dbReference type="ARBA" id="ARBA00022832"/>
    </source>
</evidence>
<evidence type="ECO:0000256" key="7">
    <source>
        <dbReference type="ARBA" id="ARBA00023160"/>
    </source>
</evidence>
<dbReference type="Pfam" id="PF01648">
    <property type="entry name" value="ACPS"/>
    <property type="match status" value="1"/>
</dbReference>
<dbReference type="AlphaFoldDB" id="U1MPP4"/>
<keyword evidence="2 8" id="KW-0808">Transferase</keyword>
<sequence length="122" mass="12814">MIVGLGVDVVDVARFERAVTRTPALKPRLFAPEELVRSDGQARGLHSLAARFAAKEAAIKALGAHAGMRWVDLVVVPSPEGDPELELRGTAATRAVAIGARRVHLSMSHDGGVATATVIAED</sequence>
<dbReference type="InterPro" id="IPR002582">
    <property type="entry name" value="ACPS"/>
</dbReference>
<keyword evidence="11" id="KW-1185">Reference proteome</keyword>
<protein>
    <recommendedName>
        <fullName evidence="8">Holo-[acyl-carrier-protein] synthase</fullName>
        <shortName evidence="8">Holo-ACP synthase</shortName>
        <ecNumber evidence="8">2.7.8.7</ecNumber>
    </recommendedName>
    <alternativeName>
        <fullName evidence="8">4'-phosphopantetheinyl transferase AcpS</fullName>
    </alternativeName>
</protein>
<feature type="domain" description="4'-phosphopantetheinyl transferase" evidence="9">
    <location>
        <begin position="4"/>
        <end position="97"/>
    </location>
</feature>